<keyword evidence="8" id="KW-0067">ATP-binding</keyword>
<dbReference type="InterPro" id="IPR035102">
    <property type="entry name" value="Phosphomevalonate_kinase"/>
</dbReference>
<dbReference type="UniPathway" id="UPA00057">
    <property type="reaction ID" value="UER00099"/>
</dbReference>
<reference evidence="13" key="1">
    <citation type="journal article" date="2012" name="Proc. Natl. Acad. Sci. U.S.A.">
        <title>Antigenic diversity is generated by distinct evolutionary mechanisms in African trypanosome species.</title>
        <authorList>
            <person name="Jackson A.P."/>
            <person name="Berry A."/>
            <person name="Aslett M."/>
            <person name="Allison H.C."/>
            <person name="Burton P."/>
            <person name="Vavrova-Anderson J."/>
            <person name="Brown R."/>
            <person name="Browne H."/>
            <person name="Corton N."/>
            <person name="Hauser H."/>
            <person name="Gamble J."/>
            <person name="Gilderthorp R."/>
            <person name="Marcello L."/>
            <person name="McQuillan J."/>
            <person name="Otto T.D."/>
            <person name="Quail M.A."/>
            <person name="Sanders M.J."/>
            <person name="van Tonder A."/>
            <person name="Ginger M.L."/>
            <person name="Field M.C."/>
            <person name="Barry J.D."/>
            <person name="Hertz-Fowler C."/>
            <person name="Berriman M."/>
        </authorList>
    </citation>
    <scope>NUCLEOTIDE SEQUENCE</scope>
    <source>
        <strain evidence="13">Y486</strain>
    </source>
</reference>
<sequence>MITASCPGKVLIVGGYLIVETGNVGVSLGTTARFTTRVLSVDVHADDWCRIHVVSPQFGTEFTFKCSKDSDTDLVNIEQLSGKESPFLYFSVLYSVAAAVLRGFDIRFKVTLELLADNDFYSQRKYLEAQGKAVTMENLRAIPSYVPLVGCVSKTGLGSSAAMSTSTVACLVRLFNLRSNNASTVVDGGQALPQVGSFPLGDAEEVELVHRISQIAHCAAQAKIGSGFDVFTATYGTCVYRRFPPRFIEKIFTGCESTSSLAPSLLQECVSAKEAWVEHTPFRLPTDLELLLGDIHQGGTPTPGMVSKVTAWRRKQGASCDGLWERLRENNEEYVTALAKLADYARKKTEEYQKSVEVLQQVVLTHHDPINNCEKLWIEAARLASESRRLLREMGKAAGAEIEPTSLGKLLDATVELPGVFAVGCPGAGGYDAVFALTLGKEVRKAVERFWEGYNGLQVCPLLLCEDSSGLILS</sequence>
<dbReference type="GO" id="GO:0006694">
    <property type="term" value="P:steroid biosynthetic process"/>
    <property type="evidence" value="ECO:0007669"/>
    <property type="project" value="UniProtKB-KW"/>
</dbReference>
<comment type="pathway">
    <text evidence="1">Isoprenoid biosynthesis; isopentenyl diphosphate biosynthesis via mevalonate pathway; isopentenyl diphosphate from (R)-mevalonate: step 2/3.</text>
</comment>
<evidence type="ECO:0000256" key="6">
    <source>
        <dbReference type="ARBA" id="ARBA00022741"/>
    </source>
</evidence>
<evidence type="ECO:0000256" key="9">
    <source>
        <dbReference type="ARBA" id="ARBA00022955"/>
    </source>
</evidence>
<proteinExistence type="inferred from homology"/>
<dbReference type="GO" id="GO:0010142">
    <property type="term" value="P:farnesyl diphosphate biosynthetic process, mevalonate pathway"/>
    <property type="evidence" value="ECO:0007669"/>
    <property type="project" value="TreeGrafter"/>
</dbReference>
<evidence type="ECO:0000256" key="10">
    <source>
        <dbReference type="ARBA" id="ARBA00023098"/>
    </source>
</evidence>
<dbReference type="GO" id="GO:0004631">
    <property type="term" value="F:phosphomevalonate kinase activity"/>
    <property type="evidence" value="ECO:0007669"/>
    <property type="project" value="UniProtKB-EC"/>
</dbReference>
<evidence type="ECO:0000313" key="13">
    <source>
        <dbReference type="EMBL" id="CCC50359.1"/>
    </source>
</evidence>
<gene>
    <name evidence="13" type="ORF">TVY486_0901820</name>
</gene>
<evidence type="ECO:0000259" key="12">
    <source>
        <dbReference type="Pfam" id="PF08544"/>
    </source>
</evidence>
<dbReference type="GO" id="GO:0019287">
    <property type="term" value="P:isopentenyl diphosphate biosynthetic process, mevalonate pathway"/>
    <property type="evidence" value="ECO:0007669"/>
    <property type="project" value="UniProtKB-UniPathway"/>
</dbReference>
<dbReference type="InterPro" id="IPR013750">
    <property type="entry name" value="GHMP_kinase_C_dom"/>
</dbReference>
<organism evidence="13">
    <name type="scientific">Trypanosoma vivax (strain Y486)</name>
    <dbReference type="NCBI Taxonomy" id="1055687"/>
    <lineage>
        <taxon>Eukaryota</taxon>
        <taxon>Discoba</taxon>
        <taxon>Euglenozoa</taxon>
        <taxon>Kinetoplastea</taxon>
        <taxon>Metakinetoplastina</taxon>
        <taxon>Trypanosomatida</taxon>
        <taxon>Trypanosomatidae</taxon>
        <taxon>Trypanosoma</taxon>
        <taxon>Duttonella</taxon>
    </lineage>
</organism>
<dbReference type="Gene3D" id="3.30.70.890">
    <property type="entry name" value="GHMP kinase, C-terminal domain"/>
    <property type="match status" value="1"/>
</dbReference>
<protein>
    <recommendedName>
        <fullName evidence="3">phosphomevalonate kinase</fullName>
        <ecNumber evidence="3">2.7.4.2</ecNumber>
    </recommendedName>
</protein>
<dbReference type="Gene3D" id="3.30.230.10">
    <property type="match status" value="1"/>
</dbReference>
<feature type="domain" description="GHMP kinase C-terminal" evidence="12">
    <location>
        <begin position="381"/>
        <end position="451"/>
    </location>
</feature>
<dbReference type="PIRSF" id="PIRSF017288">
    <property type="entry name" value="PMK_GHMP_euk"/>
    <property type="match status" value="1"/>
</dbReference>
<evidence type="ECO:0000256" key="7">
    <source>
        <dbReference type="ARBA" id="ARBA00022777"/>
    </source>
</evidence>
<dbReference type="InterPro" id="IPR016005">
    <property type="entry name" value="Erg8"/>
</dbReference>
<dbReference type="InterPro" id="IPR036554">
    <property type="entry name" value="GHMP_kinase_C_sf"/>
</dbReference>
<evidence type="ECO:0000256" key="4">
    <source>
        <dbReference type="ARBA" id="ARBA00022516"/>
    </source>
</evidence>
<dbReference type="InterPro" id="IPR014721">
    <property type="entry name" value="Ribsml_uS5_D2-typ_fold_subgr"/>
</dbReference>
<dbReference type="GO" id="GO:0005524">
    <property type="term" value="F:ATP binding"/>
    <property type="evidence" value="ECO:0007669"/>
    <property type="project" value="UniProtKB-KW"/>
</dbReference>
<dbReference type="InterPro" id="IPR020568">
    <property type="entry name" value="Ribosomal_Su5_D2-typ_SF"/>
</dbReference>
<keyword evidence="6" id="KW-0547">Nucleotide-binding</keyword>
<dbReference type="AlphaFoldDB" id="G0U256"/>
<evidence type="ECO:0000256" key="5">
    <source>
        <dbReference type="ARBA" id="ARBA00022679"/>
    </source>
</evidence>
<keyword evidence="7 13" id="KW-0418">Kinase</keyword>
<keyword evidence="11" id="KW-0753">Steroid metabolism</keyword>
<evidence type="ECO:0000256" key="11">
    <source>
        <dbReference type="ARBA" id="ARBA00023221"/>
    </source>
</evidence>
<dbReference type="SUPFAM" id="SSF54211">
    <property type="entry name" value="Ribosomal protein S5 domain 2-like"/>
    <property type="match status" value="1"/>
</dbReference>
<keyword evidence="10" id="KW-0443">Lipid metabolism</keyword>
<dbReference type="EC" id="2.7.4.2" evidence="3"/>
<keyword evidence="5 13" id="KW-0808">Transferase</keyword>
<dbReference type="OMA" id="LVIHRTM"/>
<accession>G0U256</accession>
<keyword evidence="9" id="KW-0752">Steroid biosynthesis</keyword>
<dbReference type="VEuPathDB" id="TriTrypDB:TvY486_0901820"/>
<evidence type="ECO:0000256" key="8">
    <source>
        <dbReference type="ARBA" id="ARBA00022840"/>
    </source>
</evidence>
<comment type="similarity">
    <text evidence="2">Belongs to the GHMP kinase family. Mevalonate kinase subfamily.</text>
</comment>
<name>G0U256_TRYVY</name>
<dbReference type="PANTHER" id="PTHR31814:SF2">
    <property type="entry name" value="PHOSPHOMEVALONATE KINASE"/>
    <property type="match status" value="1"/>
</dbReference>
<evidence type="ECO:0000256" key="1">
    <source>
        <dbReference type="ARBA" id="ARBA00005017"/>
    </source>
</evidence>
<keyword evidence="4" id="KW-0444">Lipid biosynthesis</keyword>
<evidence type="ECO:0000256" key="2">
    <source>
        <dbReference type="ARBA" id="ARBA00006495"/>
    </source>
</evidence>
<dbReference type="EMBL" id="HE573025">
    <property type="protein sequence ID" value="CCC50359.1"/>
    <property type="molecule type" value="Genomic_DNA"/>
</dbReference>
<dbReference type="PANTHER" id="PTHR31814">
    <property type="match status" value="1"/>
</dbReference>
<dbReference type="Pfam" id="PF08544">
    <property type="entry name" value="GHMP_kinases_C"/>
    <property type="match status" value="1"/>
</dbReference>
<dbReference type="GO" id="GO:0005777">
    <property type="term" value="C:peroxisome"/>
    <property type="evidence" value="ECO:0007669"/>
    <property type="project" value="TreeGrafter"/>
</dbReference>
<evidence type="ECO:0000256" key="3">
    <source>
        <dbReference type="ARBA" id="ARBA00012958"/>
    </source>
</evidence>